<protein>
    <submittedName>
        <fullName evidence="2">Ribosomal-protein-alanine N-acetyltransferase</fullName>
    </submittedName>
</protein>
<dbReference type="Pfam" id="PF13302">
    <property type="entry name" value="Acetyltransf_3"/>
    <property type="match status" value="1"/>
</dbReference>
<dbReference type="InterPro" id="IPR000182">
    <property type="entry name" value="GNAT_dom"/>
</dbReference>
<gene>
    <name evidence="2" type="ORF">M972_112085</name>
</gene>
<dbReference type="InterPro" id="IPR016181">
    <property type="entry name" value="Acyl_CoA_acyltransferase"/>
</dbReference>
<dbReference type="GO" id="GO:0005737">
    <property type="term" value="C:cytoplasm"/>
    <property type="evidence" value="ECO:0007669"/>
    <property type="project" value="TreeGrafter"/>
</dbReference>
<evidence type="ECO:0000313" key="3">
    <source>
        <dbReference type="Proteomes" id="UP000223596"/>
    </source>
</evidence>
<dbReference type="PANTHER" id="PTHR43792">
    <property type="entry name" value="GNAT FAMILY, PUTATIVE (AFU_ORTHOLOGUE AFUA_3G00765)-RELATED-RELATED"/>
    <property type="match status" value="1"/>
</dbReference>
<proteinExistence type="predicted"/>
<dbReference type="RefSeq" id="WP_003512354.1">
    <property type="nucleotide sequence ID" value="NZ_CP013828.1"/>
</dbReference>
<name>A0AB36TH89_ACETH</name>
<accession>A0AB36TH89</accession>
<dbReference type="InterPro" id="IPR051531">
    <property type="entry name" value="N-acetyltransferase"/>
</dbReference>
<evidence type="ECO:0000313" key="2">
    <source>
        <dbReference type="EMBL" id="PFH03282.1"/>
    </source>
</evidence>
<dbReference type="Gene3D" id="3.40.630.30">
    <property type="match status" value="1"/>
</dbReference>
<dbReference type="SUPFAM" id="SSF55729">
    <property type="entry name" value="Acyl-CoA N-acyltransferases (Nat)"/>
    <property type="match status" value="1"/>
</dbReference>
<dbReference type="AlphaFoldDB" id="A0AB36TH89"/>
<dbReference type="PANTHER" id="PTHR43792:SF9">
    <property type="entry name" value="RIBOSOMAL-PROTEIN-ALANINE ACETYLTRANSFERASE"/>
    <property type="match status" value="1"/>
</dbReference>
<sequence>MSRTSQLRLYNPTLETERLILRKLKISDDKDIFEYAKDPEVSRYVTWEPHKSIEDARAFINWNLERYNKGEIGEWAIELKETGRVIGSIGFVELDRINFCGTVGYALSRKYWGKGIMTEAVRRIIRFAFEEMGLNRVEAVHIPENEASGRVMQKAGMMYEGLLRQRMFAKGRFWDLKQYAIIKDDVQLQGLQQEIS</sequence>
<dbReference type="GO" id="GO:0008999">
    <property type="term" value="F:protein-N-terminal-alanine acetyltransferase activity"/>
    <property type="evidence" value="ECO:0007669"/>
    <property type="project" value="TreeGrafter"/>
</dbReference>
<reference evidence="2 3" key="1">
    <citation type="submission" date="2017-09" db="EMBL/GenBank/DDBJ databases">
        <title>Evaluation of Pacific Biosciences Sequencing Technology to Finishing C. thermocellum Genome Sequences.</title>
        <authorList>
            <person name="Brown S."/>
        </authorList>
    </citation>
    <scope>NUCLEOTIDE SEQUENCE [LARGE SCALE GENOMIC DNA]</scope>
    <source>
        <strain evidence="2 3">AD2</strain>
    </source>
</reference>
<evidence type="ECO:0000259" key="1">
    <source>
        <dbReference type="PROSITE" id="PS51186"/>
    </source>
</evidence>
<organism evidence="2 3">
    <name type="scientific">Acetivibrio thermocellus AD2</name>
    <dbReference type="NCBI Taxonomy" id="1138384"/>
    <lineage>
        <taxon>Bacteria</taxon>
        <taxon>Bacillati</taxon>
        <taxon>Bacillota</taxon>
        <taxon>Clostridia</taxon>
        <taxon>Eubacteriales</taxon>
        <taxon>Oscillospiraceae</taxon>
        <taxon>Acetivibrio</taxon>
    </lineage>
</organism>
<dbReference type="GeneID" id="35803773"/>
<comment type="caution">
    <text evidence="2">The sequence shown here is derived from an EMBL/GenBank/DDBJ whole genome shotgun (WGS) entry which is preliminary data.</text>
</comment>
<feature type="domain" description="N-acetyltransferase" evidence="1">
    <location>
        <begin position="19"/>
        <end position="181"/>
    </location>
</feature>
<dbReference type="PROSITE" id="PS51186">
    <property type="entry name" value="GNAT"/>
    <property type="match status" value="1"/>
</dbReference>
<dbReference type="Proteomes" id="UP000223596">
    <property type="component" value="Unassembled WGS sequence"/>
</dbReference>
<dbReference type="EMBL" id="PDBW01000001">
    <property type="protein sequence ID" value="PFH03282.1"/>
    <property type="molecule type" value="Genomic_DNA"/>
</dbReference>